<reference evidence="2 3" key="1">
    <citation type="journal article" date="2015" name="Genome Announc.">
        <title>Complete Genome Sequencing of Protease-Producing Novel Arthrobacter sp. Strain IHBB 11108 Using PacBio Single-Molecule Real-Time Sequencing Technology.</title>
        <authorList>
            <person name="Kiran S."/>
            <person name="Swarnkar M.K."/>
            <person name="Pal M."/>
            <person name="Thakur R."/>
            <person name="Tewari R."/>
            <person name="Singh A.K."/>
            <person name="Gulati A."/>
        </authorList>
    </citation>
    <scope>NUCLEOTIDE SEQUENCE [LARGE SCALE GENOMIC DNA]</scope>
    <source>
        <strain evidence="2 3">IHBB 11108</strain>
    </source>
</reference>
<dbReference type="KEGG" id="ari:UM93_07365"/>
<evidence type="ECO:0000313" key="3">
    <source>
        <dbReference type="Proteomes" id="UP000061839"/>
    </source>
</evidence>
<keyword evidence="3" id="KW-1185">Reference proteome</keyword>
<dbReference type="PATRIC" id="fig|1618207.4.peg.1490"/>
<name>A0A0D4BZ06_9MICC</name>
<feature type="domain" description="DUF4097" evidence="1">
    <location>
        <begin position="57"/>
        <end position="260"/>
    </location>
</feature>
<dbReference type="EMBL" id="CP011005">
    <property type="protein sequence ID" value="AJT41380.1"/>
    <property type="molecule type" value="Genomic_DNA"/>
</dbReference>
<evidence type="ECO:0000259" key="1">
    <source>
        <dbReference type="Pfam" id="PF13349"/>
    </source>
</evidence>
<gene>
    <name evidence="2" type="ORF">UM93_07365</name>
</gene>
<evidence type="ECO:0000313" key="2">
    <source>
        <dbReference type="EMBL" id="AJT41380.1"/>
    </source>
</evidence>
<dbReference type="RefSeq" id="WP_045074712.1">
    <property type="nucleotide sequence ID" value="NZ_CP011005.1"/>
</dbReference>
<sequence>METWTIDSPQTIELDGIRNLRLLAIKGRFDVIAHQDPTETVTRLSIAEVTGDPLEVVKADERLEIRHGKTDAASWLSKDNPLSSQNHLVITVEVPKNTSVDAKTVGGEGLLSGLDSLLKISSVNGSLVCDATVGELHVNTVSGEAIVQNHYGTFSSNSVSGEVTASGELQTIKSTTVTGDLSFDVFGPISSITTNSVSGNVLIRLPEKLSTKVKVNSVSGSVNVNDETIKVIGNTSRQFGDASHGIVNISVNSVSGSVTVFNRLAQQEVRN</sequence>
<dbReference type="InterPro" id="IPR025164">
    <property type="entry name" value="Toastrack_DUF4097"/>
</dbReference>
<dbReference type="AlphaFoldDB" id="A0A0D4BZ06"/>
<dbReference type="HOGENOM" id="CLU_058219_0_0_11"/>
<accession>A0A0D4BZ06</accession>
<dbReference type="Proteomes" id="UP000061839">
    <property type="component" value="Chromosome"/>
</dbReference>
<dbReference type="OrthoDB" id="3232569at2"/>
<proteinExistence type="predicted"/>
<dbReference type="STRING" id="1618207.UM93_07365"/>
<dbReference type="Pfam" id="PF13349">
    <property type="entry name" value="DUF4097"/>
    <property type="match status" value="1"/>
</dbReference>
<organism evidence="2 3">
    <name type="scientific">Psychromicrobium lacuslunae</name>
    <dbReference type="NCBI Taxonomy" id="1618207"/>
    <lineage>
        <taxon>Bacteria</taxon>
        <taxon>Bacillati</taxon>
        <taxon>Actinomycetota</taxon>
        <taxon>Actinomycetes</taxon>
        <taxon>Micrococcales</taxon>
        <taxon>Micrococcaceae</taxon>
        <taxon>Psychromicrobium</taxon>
    </lineage>
</organism>
<protein>
    <recommendedName>
        <fullName evidence="1">DUF4097 domain-containing protein</fullName>
    </recommendedName>
</protein>